<keyword evidence="10" id="KW-1185">Reference proteome</keyword>
<keyword evidence="7" id="KW-0472">Membrane</keyword>
<sequence length="256" mass="30206">MSAFFNGVNCDIYIGRGAGKKLLDEINKAKKNVKIISPYLSPSLMKELIQLNEKGIEVNLITSDKIDDFYGNYEKNNYKLIKQHRSKDVKAERIRNKWIQIHMFLLYGIIGLFLGMITLLNFTKNLKFLYLTFPILLLFIIKNNFQKRIKNYRIYSYSYSKLFPFKVFVSPHKSGVYEDMFIHSKIYIIDDELVYLGSLNFTDKGTKSNHETRIRITDKEAILKVIEEYNSLFYNSNLPERDAIYLGRELYREPIN</sequence>
<comment type="similarity">
    <text evidence="2">Belongs to the phospholipase D family.</text>
</comment>
<evidence type="ECO:0000259" key="8">
    <source>
        <dbReference type="PROSITE" id="PS50035"/>
    </source>
</evidence>
<protein>
    <recommendedName>
        <fullName evidence="3">phospholipase D</fullName>
        <ecNumber evidence="3">3.1.4.4</ecNumber>
    </recommendedName>
</protein>
<keyword evidence="6" id="KW-0443">Lipid metabolism</keyword>
<gene>
    <name evidence="9" type="ORF">K5I29_05685</name>
</gene>
<accession>A0ABY6M1S5</accession>
<dbReference type="Gene3D" id="3.30.870.10">
    <property type="entry name" value="Endonuclease Chain A"/>
    <property type="match status" value="1"/>
</dbReference>
<name>A0ABY6M1S5_9FLAO</name>
<dbReference type="InterPro" id="IPR051406">
    <property type="entry name" value="PLD_domain"/>
</dbReference>
<dbReference type="PANTHER" id="PTHR43856">
    <property type="entry name" value="CARDIOLIPIN HYDROLASE"/>
    <property type="match status" value="1"/>
</dbReference>
<evidence type="ECO:0000256" key="3">
    <source>
        <dbReference type="ARBA" id="ARBA00012027"/>
    </source>
</evidence>
<feature type="transmembrane region" description="Helical" evidence="7">
    <location>
        <begin position="128"/>
        <end position="145"/>
    </location>
</feature>
<dbReference type="SMART" id="SM00155">
    <property type="entry name" value="PLDc"/>
    <property type="match status" value="1"/>
</dbReference>
<evidence type="ECO:0000313" key="10">
    <source>
        <dbReference type="Proteomes" id="UP001163328"/>
    </source>
</evidence>
<feature type="transmembrane region" description="Helical" evidence="7">
    <location>
        <begin position="103"/>
        <end position="122"/>
    </location>
</feature>
<dbReference type="EC" id="3.1.4.4" evidence="3"/>
<dbReference type="PANTHER" id="PTHR43856:SF1">
    <property type="entry name" value="MITOCHONDRIAL CARDIOLIPIN HYDROLASE"/>
    <property type="match status" value="1"/>
</dbReference>
<evidence type="ECO:0000256" key="4">
    <source>
        <dbReference type="ARBA" id="ARBA00022801"/>
    </source>
</evidence>
<reference evidence="9" key="1">
    <citation type="submission" date="2021-08" db="EMBL/GenBank/DDBJ databases">
        <title>Flavobacterium sp. strain CC-SYL302.</title>
        <authorList>
            <person name="Lin S.-Y."/>
            <person name="Lee T.-H."/>
            <person name="Young C.-C."/>
        </authorList>
    </citation>
    <scope>NUCLEOTIDE SEQUENCE</scope>
    <source>
        <strain evidence="9">CC-SYL302</strain>
    </source>
</reference>
<evidence type="ECO:0000256" key="1">
    <source>
        <dbReference type="ARBA" id="ARBA00000798"/>
    </source>
</evidence>
<keyword evidence="4" id="KW-0378">Hydrolase</keyword>
<proteinExistence type="inferred from homology"/>
<dbReference type="EMBL" id="CP081495">
    <property type="protein sequence ID" value="UYW02386.1"/>
    <property type="molecule type" value="Genomic_DNA"/>
</dbReference>
<dbReference type="RefSeq" id="WP_264434936.1">
    <property type="nucleotide sequence ID" value="NZ_CP081495.1"/>
</dbReference>
<comment type="catalytic activity">
    <reaction evidence="1">
        <text>a 1,2-diacyl-sn-glycero-3-phosphocholine + H2O = a 1,2-diacyl-sn-glycero-3-phosphate + choline + H(+)</text>
        <dbReference type="Rhea" id="RHEA:14445"/>
        <dbReference type="ChEBI" id="CHEBI:15354"/>
        <dbReference type="ChEBI" id="CHEBI:15377"/>
        <dbReference type="ChEBI" id="CHEBI:15378"/>
        <dbReference type="ChEBI" id="CHEBI:57643"/>
        <dbReference type="ChEBI" id="CHEBI:58608"/>
        <dbReference type="EC" id="3.1.4.4"/>
    </reaction>
</comment>
<dbReference type="Proteomes" id="UP001163328">
    <property type="component" value="Chromosome"/>
</dbReference>
<evidence type="ECO:0000256" key="5">
    <source>
        <dbReference type="ARBA" id="ARBA00022963"/>
    </source>
</evidence>
<evidence type="ECO:0000256" key="7">
    <source>
        <dbReference type="SAM" id="Phobius"/>
    </source>
</evidence>
<dbReference type="InterPro" id="IPR001736">
    <property type="entry name" value="PLipase_D/transphosphatidylase"/>
</dbReference>
<evidence type="ECO:0000313" key="9">
    <source>
        <dbReference type="EMBL" id="UYW02386.1"/>
    </source>
</evidence>
<dbReference type="PROSITE" id="PS50035">
    <property type="entry name" value="PLD"/>
    <property type="match status" value="1"/>
</dbReference>
<evidence type="ECO:0000256" key="2">
    <source>
        <dbReference type="ARBA" id="ARBA00008664"/>
    </source>
</evidence>
<dbReference type="Pfam" id="PF13091">
    <property type="entry name" value="PLDc_2"/>
    <property type="match status" value="1"/>
</dbReference>
<dbReference type="InterPro" id="IPR025202">
    <property type="entry name" value="PLD-like_dom"/>
</dbReference>
<feature type="domain" description="PLD phosphodiesterase" evidence="8">
    <location>
        <begin position="178"/>
        <end position="205"/>
    </location>
</feature>
<dbReference type="SUPFAM" id="SSF56024">
    <property type="entry name" value="Phospholipase D/nuclease"/>
    <property type="match status" value="1"/>
</dbReference>
<keyword evidence="7" id="KW-1133">Transmembrane helix</keyword>
<evidence type="ECO:0000256" key="6">
    <source>
        <dbReference type="ARBA" id="ARBA00023098"/>
    </source>
</evidence>
<organism evidence="9 10">
    <name type="scientific">Flavobacterium agricola</name>
    <dbReference type="NCBI Taxonomy" id="2870839"/>
    <lineage>
        <taxon>Bacteria</taxon>
        <taxon>Pseudomonadati</taxon>
        <taxon>Bacteroidota</taxon>
        <taxon>Flavobacteriia</taxon>
        <taxon>Flavobacteriales</taxon>
        <taxon>Flavobacteriaceae</taxon>
        <taxon>Flavobacterium</taxon>
    </lineage>
</organism>
<keyword evidence="5" id="KW-0442">Lipid degradation</keyword>
<keyword evidence="7" id="KW-0812">Transmembrane</keyword>